<sequence>MAGEPSSDPAAAAARNKGSEKPRKSLDAVFQGVKRVFTLSRKKSKASKPVAPTTEEAPLPLPEPVAPAPVATPKTEPSTRAVPGPPPPAKSAAVRTAELFQKHGLEMSPALLPRSDKPPVQRVHKEIRMRVHRTCHRCTTGFGAEKTCLSCGHRRCKQCPRFPYVVPDERTYGRQLITLYNRMKKDKGKGKEKEKVGDKREVKPIVRRRKGDAGLTLPSRTGGQDLVRKKIRQRVHRTCHRCETDFGAEKICSNCKHHRCKKCPRDPHKKNKPPGYYDGRDNSDSEVEPIGRRPLRTYKKIRRRIHWTCTKCSATFLQGSKICESCGSQRDDTGIRDP</sequence>
<dbReference type="InterPro" id="IPR013083">
    <property type="entry name" value="Znf_RING/FYVE/PHD"/>
</dbReference>
<gene>
    <name evidence="2" type="ORF">L211DRAFT_125820</name>
</gene>
<dbReference type="Proteomes" id="UP000267821">
    <property type="component" value="Unassembled WGS sequence"/>
</dbReference>
<evidence type="ECO:0000313" key="3">
    <source>
        <dbReference type="Proteomes" id="UP000267821"/>
    </source>
</evidence>
<accession>A0A3N4L5U9</accession>
<dbReference type="InParanoid" id="A0A3N4L5U9"/>
<keyword evidence="3" id="KW-1185">Reference proteome</keyword>
<reference evidence="2 3" key="1">
    <citation type="journal article" date="2018" name="Nat. Ecol. Evol.">
        <title>Pezizomycetes genomes reveal the molecular basis of ectomycorrhizal truffle lifestyle.</title>
        <authorList>
            <person name="Murat C."/>
            <person name="Payen T."/>
            <person name="Noel B."/>
            <person name="Kuo A."/>
            <person name="Morin E."/>
            <person name="Chen J."/>
            <person name="Kohler A."/>
            <person name="Krizsan K."/>
            <person name="Balestrini R."/>
            <person name="Da Silva C."/>
            <person name="Montanini B."/>
            <person name="Hainaut M."/>
            <person name="Levati E."/>
            <person name="Barry K.W."/>
            <person name="Belfiori B."/>
            <person name="Cichocki N."/>
            <person name="Clum A."/>
            <person name="Dockter R.B."/>
            <person name="Fauchery L."/>
            <person name="Guy J."/>
            <person name="Iotti M."/>
            <person name="Le Tacon F."/>
            <person name="Lindquist E.A."/>
            <person name="Lipzen A."/>
            <person name="Malagnac F."/>
            <person name="Mello A."/>
            <person name="Molinier V."/>
            <person name="Miyauchi S."/>
            <person name="Poulain J."/>
            <person name="Riccioni C."/>
            <person name="Rubini A."/>
            <person name="Sitrit Y."/>
            <person name="Splivallo R."/>
            <person name="Traeger S."/>
            <person name="Wang M."/>
            <person name="Zifcakova L."/>
            <person name="Wipf D."/>
            <person name="Zambonelli A."/>
            <person name="Paolocci F."/>
            <person name="Nowrousian M."/>
            <person name="Ottonello S."/>
            <person name="Baldrian P."/>
            <person name="Spatafora J.W."/>
            <person name="Henrissat B."/>
            <person name="Nagy L.G."/>
            <person name="Aury J.M."/>
            <person name="Wincker P."/>
            <person name="Grigoriev I.V."/>
            <person name="Bonfante P."/>
            <person name="Martin F.M."/>
        </authorList>
    </citation>
    <scope>NUCLEOTIDE SEQUENCE [LARGE SCALE GENOMIC DNA]</scope>
    <source>
        <strain evidence="2 3">ATCC MYA-4762</strain>
    </source>
</reference>
<dbReference type="Gene3D" id="3.30.40.10">
    <property type="entry name" value="Zinc/RING finger domain, C3HC4 (zinc finger)"/>
    <property type="match status" value="1"/>
</dbReference>
<proteinExistence type="predicted"/>
<feature type="region of interest" description="Disordered" evidence="1">
    <location>
        <begin position="263"/>
        <end position="291"/>
    </location>
</feature>
<evidence type="ECO:0000313" key="2">
    <source>
        <dbReference type="EMBL" id="RPB18270.1"/>
    </source>
</evidence>
<protein>
    <submittedName>
        <fullName evidence="2">Uncharacterized protein</fullName>
    </submittedName>
</protein>
<dbReference type="AlphaFoldDB" id="A0A3N4L5U9"/>
<evidence type="ECO:0000256" key="1">
    <source>
        <dbReference type="SAM" id="MobiDB-lite"/>
    </source>
</evidence>
<name>A0A3N4L5U9_9PEZI</name>
<feature type="compositionally biased region" description="Basic and acidic residues" evidence="1">
    <location>
        <begin position="17"/>
        <end position="26"/>
    </location>
</feature>
<dbReference type="EMBL" id="ML121653">
    <property type="protein sequence ID" value="RPB18270.1"/>
    <property type="molecule type" value="Genomic_DNA"/>
</dbReference>
<feature type="region of interest" description="Disordered" evidence="1">
    <location>
        <begin position="1"/>
        <end position="91"/>
    </location>
</feature>
<dbReference type="OrthoDB" id="5370011at2759"/>
<organism evidence="2 3">
    <name type="scientific">Terfezia boudieri ATCC MYA-4762</name>
    <dbReference type="NCBI Taxonomy" id="1051890"/>
    <lineage>
        <taxon>Eukaryota</taxon>
        <taxon>Fungi</taxon>
        <taxon>Dikarya</taxon>
        <taxon>Ascomycota</taxon>
        <taxon>Pezizomycotina</taxon>
        <taxon>Pezizomycetes</taxon>
        <taxon>Pezizales</taxon>
        <taxon>Pezizaceae</taxon>
        <taxon>Terfezia</taxon>
    </lineage>
</organism>
<feature type="compositionally biased region" description="Basic residues" evidence="1">
    <location>
        <begin position="263"/>
        <end position="272"/>
    </location>
</feature>